<dbReference type="InterPro" id="IPR011577">
    <property type="entry name" value="Cyt_b561_bac/Ni-Hgenase"/>
</dbReference>
<dbReference type="PANTHER" id="PTHR30529">
    <property type="entry name" value="CYTOCHROME B561"/>
    <property type="match status" value="1"/>
</dbReference>
<evidence type="ECO:0000259" key="14">
    <source>
        <dbReference type="Pfam" id="PF01292"/>
    </source>
</evidence>
<keyword evidence="11 13" id="KW-0472">Membrane</keyword>
<evidence type="ECO:0000256" key="6">
    <source>
        <dbReference type="ARBA" id="ARBA00022692"/>
    </source>
</evidence>
<dbReference type="SUPFAM" id="SSF81342">
    <property type="entry name" value="Transmembrane di-heme cytochromes"/>
    <property type="match status" value="1"/>
</dbReference>
<feature type="domain" description="Cytochrome b561 bacterial/Ni-hydrogenase" evidence="14">
    <location>
        <begin position="9"/>
        <end position="178"/>
    </location>
</feature>
<evidence type="ECO:0000313" key="15">
    <source>
        <dbReference type="EMBL" id="RTR34611.1"/>
    </source>
</evidence>
<feature type="transmembrane region" description="Helical" evidence="13">
    <location>
        <begin position="92"/>
        <end position="110"/>
    </location>
</feature>
<evidence type="ECO:0000256" key="5">
    <source>
        <dbReference type="ARBA" id="ARBA00022617"/>
    </source>
</evidence>
<evidence type="ECO:0000256" key="4">
    <source>
        <dbReference type="ARBA" id="ARBA00022475"/>
    </source>
</evidence>
<name>A0A3S0II66_9GAMM</name>
<dbReference type="InterPro" id="IPR016174">
    <property type="entry name" value="Di-haem_cyt_TM"/>
</dbReference>
<evidence type="ECO:0000313" key="16">
    <source>
        <dbReference type="Proteomes" id="UP000282060"/>
    </source>
</evidence>
<dbReference type="GO" id="GO:0046872">
    <property type="term" value="F:metal ion binding"/>
    <property type="evidence" value="ECO:0007669"/>
    <property type="project" value="UniProtKB-KW"/>
</dbReference>
<dbReference type="RefSeq" id="WP_126504007.1">
    <property type="nucleotide sequence ID" value="NZ_RXNV01000001.1"/>
</dbReference>
<dbReference type="OrthoDB" id="9793784at2"/>
<keyword evidence="16" id="KW-1185">Reference proteome</keyword>
<keyword evidence="3" id="KW-0813">Transport</keyword>
<dbReference type="InterPro" id="IPR052168">
    <property type="entry name" value="Cytochrome_b561_oxidase"/>
</dbReference>
<protein>
    <submittedName>
        <fullName evidence="15">Cytochrome b</fullName>
    </submittedName>
</protein>
<accession>A0A3S0II66</accession>
<comment type="caution">
    <text evidence="15">The sequence shown here is derived from an EMBL/GenBank/DDBJ whole genome shotgun (WGS) entry which is preliminary data.</text>
</comment>
<keyword evidence="6 13" id="KW-0812">Transmembrane</keyword>
<evidence type="ECO:0000256" key="9">
    <source>
        <dbReference type="ARBA" id="ARBA00022989"/>
    </source>
</evidence>
<keyword evidence="4" id="KW-1003">Cell membrane</keyword>
<dbReference type="Proteomes" id="UP000282060">
    <property type="component" value="Unassembled WGS sequence"/>
</dbReference>
<dbReference type="GO" id="GO:0022904">
    <property type="term" value="P:respiratory electron transport chain"/>
    <property type="evidence" value="ECO:0007669"/>
    <property type="project" value="InterPro"/>
</dbReference>
<feature type="transmembrane region" description="Helical" evidence="13">
    <location>
        <begin position="54"/>
        <end position="71"/>
    </location>
</feature>
<evidence type="ECO:0000256" key="11">
    <source>
        <dbReference type="ARBA" id="ARBA00023136"/>
    </source>
</evidence>
<comment type="similarity">
    <text evidence="12">Belongs to the cytochrome b561 family.</text>
</comment>
<gene>
    <name evidence="15" type="ORF">EKG39_02820</name>
</gene>
<reference evidence="15 16" key="1">
    <citation type="submission" date="2018-12" db="EMBL/GenBank/DDBJ databases">
        <authorList>
            <person name="Yu L."/>
        </authorList>
    </citation>
    <scope>NUCLEOTIDE SEQUENCE [LARGE SCALE GENOMIC DNA]</scope>
    <source>
        <strain evidence="15 16">HAW-EB5</strain>
    </source>
</reference>
<comment type="cofactor">
    <cofactor evidence="1">
        <name>heme b</name>
        <dbReference type="ChEBI" id="CHEBI:60344"/>
    </cofactor>
</comment>
<proteinExistence type="inferred from homology"/>
<dbReference type="GO" id="GO:0020037">
    <property type="term" value="F:heme binding"/>
    <property type="evidence" value="ECO:0007669"/>
    <property type="project" value="TreeGrafter"/>
</dbReference>
<evidence type="ECO:0000256" key="7">
    <source>
        <dbReference type="ARBA" id="ARBA00022723"/>
    </source>
</evidence>
<dbReference type="PANTHER" id="PTHR30529:SF1">
    <property type="entry name" value="CYTOCHROME B561 HOMOLOG 2"/>
    <property type="match status" value="1"/>
</dbReference>
<sequence>MFRNTTNSYGRITILIHWVSALAVLGLFAVGFWMVDLTYYSTWYKTAPHLHKSFGVLLLMLTLFRLIWRKLNPKPAGEPTHKAWEKKAGKMAHSAIYLLLLLIMLSGYLISTADSRGIWVFEWFEVPGFGAFIDDQADIAGLVHQYAAYSLMGLALIHALGALKHHFVDKDSTLLRMVKVKRG</sequence>
<keyword evidence="10" id="KW-0408">Iron</keyword>
<evidence type="ECO:0000256" key="10">
    <source>
        <dbReference type="ARBA" id="ARBA00023004"/>
    </source>
</evidence>
<keyword evidence="7" id="KW-0479">Metal-binding</keyword>
<keyword evidence="9 13" id="KW-1133">Transmembrane helix</keyword>
<dbReference type="Pfam" id="PF01292">
    <property type="entry name" value="Ni_hydr_CYTB"/>
    <property type="match status" value="1"/>
</dbReference>
<organism evidence="15 16">
    <name type="scientific">Shewanella atlantica</name>
    <dbReference type="NCBI Taxonomy" id="271099"/>
    <lineage>
        <taxon>Bacteria</taxon>
        <taxon>Pseudomonadati</taxon>
        <taxon>Pseudomonadota</taxon>
        <taxon>Gammaproteobacteria</taxon>
        <taxon>Alteromonadales</taxon>
        <taxon>Shewanellaceae</taxon>
        <taxon>Shewanella</taxon>
    </lineage>
</organism>
<evidence type="ECO:0000256" key="2">
    <source>
        <dbReference type="ARBA" id="ARBA00004651"/>
    </source>
</evidence>
<keyword evidence="5" id="KW-0349">Heme</keyword>
<feature type="transmembrane region" description="Helical" evidence="13">
    <location>
        <begin position="12"/>
        <end position="34"/>
    </location>
</feature>
<comment type="subcellular location">
    <subcellularLocation>
        <location evidence="2">Cell membrane</location>
        <topology evidence="2">Multi-pass membrane protein</topology>
    </subcellularLocation>
</comment>
<dbReference type="EMBL" id="RXNV01000001">
    <property type="protein sequence ID" value="RTR34611.1"/>
    <property type="molecule type" value="Genomic_DNA"/>
</dbReference>
<evidence type="ECO:0000256" key="12">
    <source>
        <dbReference type="ARBA" id="ARBA00037975"/>
    </source>
</evidence>
<keyword evidence="8" id="KW-0249">Electron transport</keyword>
<dbReference type="GO" id="GO:0005886">
    <property type="term" value="C:plasma membrane"/>
    <property type="evidence" value="ECO:0007669"/>
    <property type="project" value="UniProtKB-SubCell"/>
</dbReference>
<evidence type="ECO:0000256" key="1">
    <source>
        <dbReference type="ARBA" id="ARBA00001970"/>
    </source>
</evidence>
<feature type="transmembrane region" description="Helical" evidence="13">
    <location>
        <begin position="146"/>
        <end position="163"/>
    </location>
</feature>
<evidence type="ECO:0000256" key="8">
    <source>
        <dbReference type="ARBA" id="ARBA00022982"/>
    </source>
</evidence>
<dbReference type="GO" id="GO:0009055">
    <property type="term" value="F:electron transfer activity"/>
    <property type="evidence" value="ECO:0007669"/>
    <property type="project" value="InterPro"/>
</dbReference>
<evidence type="ECO:0000256" key="3">
    <source>
        <dbReference type="ARBA" id="ARBA00022448"/>
    </source>
</evidence>
<dbReference type="AlphaFoldDB" id="A0A3S0II66"/>
<dbReference type="Gene3D" id="1.20.950.20">
    <property type="entry name" value="Transmembrane di-heme cytochromes, Chain C"/>
    <property type="match status" value="1"/>
</dbReference>
<evidence type="ECO:0000256" key="13">
    <source>
        <dbReference type="SAM" id="Phobius"/>
    </source>
</evidence>